<protein>
    <submittedName>
        <fullName evidence="3">Putative membrane protein</fullName>
    </submittedName>
</protein>
<organism evidence="3 4">
    <name type="scientific">Corynebacterium aurimucosum (strain ATCC 700975 / DSM 44827 / CIP 107346 / CN-1)</name>
    <name type="common">Corynebacterium nigricans</name>
    <dbReference type="NCBI Taxonomy" id="548476"/>
    <lineage>
        <taxon>Bacteria</taxon>
        <taxon>Bacillati</taxon>
        <taxon>Actinomycetota</taxon>
        <taxon>Actinomycetes</taxon>
        <taxon>Mycobacteriales</taxon>
        <taxon>Corynebacteriaceae</taxon>
        <taxon>Corynebacterium</taxon>
    </lineage>
</organism>
<gene>
    <name evidence="3" type="ordered locus">cauri_1770</name>
</gene>
<evidence type="ECO:0000313" key="3">
    <source>
        <dbReference type="EMBL" id="ACP33363.1"/>
    </source>
</evidence>
<dbReference type="Pfam" id="PF14145">
    <property type="entry name" value="YrhK"/>
    <property type="match status" value="1"/>
</dbReference>
<keyword evidence="1" id="KW-0812">Transmembrane</keyword>
<dbReference type="Proteomes" id="UP000002077">
    <property type="component" value="Chromosome"/>
</dbReference>
<evidence type="ECO:0000313" key="4">
    <source>
        <dbReference type="Proteomes" id="UP000002077"/>
    </source>
</evidence>
<feature type="domain" description="YrhK" evidence="2">
    <location>
        <begin position="71"/>
        <end position="125"/>
    </location>
</feature>
<dbReference type="eggNOG" id="ENOG50300PP">
    <property type="taxonomic scope" value="Bacteria"/>
</dbReference>
<evidence type="ECO:0000256" key="1">
    <source>
        <dbReference type="SAM" id="Phobius"/>
    </source>
</evidence>
<proteinExistence type="predicted"/>
<dbReference type="HOGENOM" id="CLU_1783589_0_0_11"/>
<dbReference type="KEGG" id="car:cauri_1770"/>
<evidence type="ECO:0000259" key="2">
    <source>
        <dbReference type="Pfam" id="PF14145"/>
    </source>
</evidence>
<feature type="transmembrane region" description="Helical" evidence="1">
    <location>
        <begin position="73"/>
        <end position="98"/>
    </location>
</feature>
<name>C3PHQ9_CORA7</name>
<reference evidence="3 4" key="1">
    <citation type="journal article" date="2010" name="BMC Genomics">
        <title>Complete genome sequence and lifestyle of black-pigmented Corynebacterium aurimucosum ATCC 700975 (formerly C. nigricans CN-1) isolated from a vaginal swab of a woman with spontaneous abortion.</title>
        <authorList>
            <person name="Trost E."/>
            <person name="Gotker S."/>
            <person name="Schneider J."/>
            <person name="Schneiker-Bekel S."/>
            <person name="Szczepanowski R."/>
            <person name="Tilker A."/>
            <person name="Viehoever P."/>
            <person name="Arnold W."/>
            <person name="Bekel T."/>
            <person name="Blom J."/>
            <person name="Gartemann K.H."/>
            <person name="Linke B."/>
            <person name="Goesmann A."/>
            <person name="Puhler A."/>
            <person name="Shukla S.K."/>
            <person name="Tauch A."/>
        </authorList>
    </citation>
    <scope>NUCLEOTIDE SEQUENCE [LARGE SCALE GENOMIC DNA]</scope>
    <source>
        <strain evidence="4">ATCC 700975 / DSM 44827 / CIP 107346 / CN-1</strain>
    </source>
</reference>
<accession>C3PHQ9</accession>
<keyword evidence="1" id="KW-1133">Transmembrane helix</keyword>
<dbReference type="EMBL" id="CP001601">
    <property type="protein sequence ID" value="ACP33363.1"/>
    <property type="molecule type" value="Genomic_DNA"/>
</dbReference>
<dbReference type="AlphaFoldDB" id="C3PHQ9"/>
<dbReference type="InterPro" id="IPR025424">
    <property type="entry name" value="YrhK_domain"/>
</dbReference>
<sequence>MSCGAPLAGFWHSPTAGANCLHISPIPNPARDHRLPHLPARGTLEKMSTTQDRDPDLKVSLSRHNESVIRNRFATASIAVDIAISVVFIIGSVLFLFSLTKIDTVFFLLGRLAMAARPAIRLRRRMYLQRIGADREDADEEGSYY</sequence>
<keyword evidence="4" id="KW-1185">Reference proteome</keyword>
<keyword evidence="1" id="KW-0472">Membrane</keyword>